<dbReference type="RefSeq" id="WP_265045899.1">
    <property type="nucleotide sequence ID" value="NZ_CP100390.1"/>
</dbReference>
<organism evidence="1 2">
    <name type="scientific">Alkalimarinus alittae</name>
    <dbReference type="NCBI Taxonomy" id="2961619"/>
    <lineage>
        <taxon>Bacteria</taxon>
        <taxon>Pseudomonadati</taxon>
        <taxon>Pseudomonadota</taxon>
        <taxon>Gammaproteobacteria</taxon>
        <taxon>Alteromonadales</taxon>
        <taxon>Alteromonadaceae</taxon>
        <taxon>Alkalimarinus</taxon>
    </lineage>
</organism>
<reference evidence="1" key="1">
    <citation type="submission" date="2022-06" db="EMBL/GenBank/DDBJ databases">
        <title>Alkalimarinus sp. nov., isolated from gut of a Alitta virens.</title>
        <authorList>
            <person name="Yang A.I."/>
            <person name="Shin N.-R."/>
        </authorList>
    </citation>
    <scope>NUCLEOTIDE SEQUENCE</scope>
    <source>
        <strain evidence="1">A2M4</strain>
    </source>
</reference>
<dbReference type="EMBL" id="CP100390">
    <property type="protein sequence ID" value="UZE94404.1"/>
    <property type="molecule type" value="Genomic_DNA"/>
</dbReference>
<dbReference type="Proteomes" id="UP001163739">
    <property type="component" value="Chromosome"/>
</dbReference>
<accession>A0ABY6MX51</accession>
<sequence length="251" mass="28636">MNEGQINKVFHVFGSKSREIVNRFKMCNKSRFYFDYKLAGERYCDFIIIDTSEIKGGNLNQWIEGMTLITPPIIFIVGDKQYFPVDSLLTFTLKLEAKFGTHCVSSLKNHRELVSVLEGVYELLNGFSTVCLDFADFACFLSKGQYYWSETVYSQSIDELKLKVVEKQNNVKAIAKNNDQQVSGLFLCIKGIISPNILENLVLIINALEELEPLFNCVPPRLFGHSNMNARVDVHEDSDLGVHMLWALSDR</sequence>
<keyword evidence="2" id="KW-1185">Reference proteome</keyword>
<evidence type="ECO:0000313" key="1">
    <source>
        <dbReference type="EMBL" id="UZE94404.1"/>
    </source>
</evidence>
<proteinExistence type="predicted"/>
<name>A0ABY6MX51_9ALTE</name>
<protein>
    <submittedName>
        <fullName evidence="1">Uncharacterized protein</fullName>
    </submittedName>
</protein>
<gene>
    <name evidence="1" type="ORF">NKI27_09880</name>
</gene>
<evidence type="ECO:0000313" key="2">
    <source>
        <dbReference type="Proteomes" id="UP001163739"/>
    </source>
</evidence>